<dbReference type="Proteomes" id="UP001596328">
    <property type="component" value="Unassembled WGS sequence"/>
</dbReference>
<protein>
    <submittedName>
        <fullName evidence="1">Uncharacterized protein</fullName>
    </submittedName>
</protein>
<evidence type="ECO:0000313" key="1">
    <source>
        <dbReference type="EMBL" id="MFC6723412.1"/>
    </source>
</evidence>
<gene>
    <name evidence="1" type="ORF">ACFQE1_03180</name>
</gene>
<comment type="caution">
    <text evidence="1">The sequence shown here is derived from an EMBL/GenBank/DDBJ whole genome shotgun (WGS) entry which is preliminary data.</text>
</comment>
<name>A0ABD5RXD4_9EURY</name>
<dbReference type="EMBL" id="JBHSWU010000016">
    <property type="protein sequence ID" value="MFC6723412.1"/>
    <property type="molecule type" value="Genomic_DNA"/>
</dbReference>
<accession>A0ABD5RXD4</accession>
<keyword evidence="2" id="KW-1185">Reference proteome</keyword>
<sequence>MEVPFTLRTEMNVREAFCMYAEELGYSIIESQEAFPDYTLIDEDGTEILTEVEKRASDFEEHGHDPDGCELILCWYDDLGARPDLPDRIALADKLEAEAAFSPQRHRIVEYAGKHSKKGIDLWRDETDTFRLRFRWWGREDSENNWQDKSGGSPDVTVSQFKALLEQIPESVREEAFIDREISALADWYDDPIEQPGQGENIAAIEAGDEKYVLRLKIPSEETQLNLAIDRYTRKGSGWNYASRGSACLSGKQYTGLLSEIPPEVREAVFVNLNVTELHRWHKNQTGCTI</sequence>
<evidence type="ECO:0000313" key="2">
    <source>
        <dbReference type="Proteomes" id="UP001596328"/>
    </source>
</evidence>
<organism evidence="1 2">
    <name type="scientific">Halobium palmae</name>
    <dbReference type="NCBI Taxonomy" id="1776492"/>
    <lineage>
        <taxon>Archaea</taxon>
        <taxon>Methanobacteriati</taxon>
        <taxon>Methanobacteriota</taxon>
        <taxon>Stenosarchaea group</taxon>
        <taxon>Halobacteria</taxon>
        <taxon>Halobacteriales</taxon>
        <taxon>Haloferacaceae</taxon>
        <taxon>Halobium</taxon>
    </lineage>
</organism>
<dbReference type="AlphaFoldDB" id="A0ABD5RXD4"/>
<reference evidence="1 2" key="1">
    <citation type="journal article" date="2019" name="Int. J. Syst. Evol. Microbiol.">
        <title>The Global Catalogue of Microorganisms (GCM) 10K type strain sequencing project: providing services to taxonomists for standard genome sequencing and annotation.</title>
        <authorList>
            <consortium name="The Broad Institute Genomics Platform"/>
            <consortium name="The Broad Institute Genome Sequencing Center for Infectious Disease"/>
            <person name="Wu L."/>
            <person name="Ma J."/>
        </authorList>
    </citation>
    <scope>NUCLEOTIDE SEQUENCE [LARGE SCALE GENOMIC DNA]</scope>
    <source>
        <strain evidence="1 2">NBRC 111368</strain>
    </source>
</reference>
<proteinExistence type="predicted"/>